<evidence type="ECO:0000313" key="2">
    <source>
        <dbReference type="Proteomes" id="UP000009183"/>
    </source>
</evidence>
<dbReference type="EMBL" id="FN595233">
    <property type="protein sequence ID" value="CCB47081.1"/>
    <property type="molecule type" value="Genomic_DNA"/>
</dbReference>
<accession>F6H4L7</accession>
<organism evidence="1 2">
    <name type="scientific">Vitis vinifera</name>
    <name type="common">Grape</name>
    <dbReference type="NCBI Taxonomy" id="29760"/>
    <lineage>
        <taxon>Eukaryota</taxon>
        <taxon>Viridiplantae</taxon>
        <taxon>Streptophyta</taxon>
        <taxon>Embryophyta</taxon>
        <taxon>Tracheophyta</taxon>
        <taxon>Spermatophyta</taxon>
        <taxon>Magnoliopsida</taxon>
        <taxon>eudicotyledons</taxon>
        <taxon>Gunneridae</taxon>
        <taxon>Pentapetalae</taxon>
        <taxon>rosids</taxon>
        <taxon>Vitales</taxon>
        <taxon>Vitaceae</taxon>
        <taxon>Viteae</taxon>
        <taxon>Vitis</taxon>
    </lineage>
</organism>
<name>F6H4L7_VITVI</name>
<gene>
    <name evidence="1" type="ordered locus">VIT_07s0031g00890</name>
</gene>
<dbReference type="InParanoid" id="F6H4L7"/>
<proteinExistence type="predicted"/>
<protein>
    <submittedName>
        <fullName evidence="1">Uncharacterized protein</fullName>
    </submittedName>
</protein>
<sequence>MITKRLGG</sequence>
<dbReference type="HOGENOM" id="CLU_3439432_0_0_1"/>
<keyword evidence="2" id="KW-1185">Reference proteome</keyword>
<evidence type="ECO:0000313" key="1">
    <source>
        <dbReference type="EMBL" id="CCB47081.1"/>
    </source>
</evidence>
<dbReference type="Proteomes" id="UP000009183">
    <property type="component" value="Chromosome 7"/>
</dbReference>
<reference evidence="2" key="1">
    <citation type="journal article" date="2007" name="Nature">
        <title>The grapevine genome sequence suggests ancestral hexaploidization in major angiosperm phyla.</title>
        <authorList>
            <consortium name="The French-Italian Public Consortium for Grapevine Genome Characterization."/>
            <person name="Jaillon O."/>
            <person name="Aury J.-M."/>
            <person name="Noel B."/>
            <person name="Policriti A."/>
            <person name="Clepet C."/>
            <person name="Casagrande A."/>
            <person name="Choisne N."/>
            <person name="Aubourg S."/>
            <person name="Vitulo N."/>
            <person name="Jubin C."/>
            <person name="Vezzi A."/>
            <person name="Legeai F."/>
            <person name="Hugueney P."/>
            <person name="Dasilva C."/>
            <person name="Horner D."/>
            <person name="Mica E."/>
            <person name="Jublot D."/>
            <person name="Poulain J."/>
            <person name="Bruyere C."/>
            <person name="Billault A."/>
            <person name="Segurens B."/>
            <person name="Gouyvenoux M."/>
            <person name="Ugarte E."/>
            <person name="Cattonaro F."/>
            <person name="Anthouard V."/>
            <person name="Vico V."/>
            <person name="Del Fabbro C."/>
            <person name="Alaux M."/>
            <person name="Di Gaspero G."/>
            <person name="Dumas V."/>
            <person name="Felice N."/>
            <person name="Paillard S."/>
            <person name="Juman I."/>
            <person name="Moroldo M."/>
            <person name="Scalabrin S."/>
            <person name="Canaguier A."/>
            <person name="Le Clainche I."/>
            <person name="Malacrida G."/>
            <person name="Durand E."/>
            <person name="Pesole G."/>
            <person name="Laucou V."/>
            <person name="Chatelet P."/>
            <person name="Merdinoglu D."/>
            <person name="Delledonne M."/>
            <person name="Pezzotti M."/>
            <person name="Lecharny A."/>
            <person name="Scarpelli C."/>
            <person name="Artiguenave F."/>
            <person name="Pe M.E."/>
            <person name="Valle G."/>
            <person name="Morgante M."/>
            <person name="Caboche M."/>
            <person name="Adam-Blondon A.-F."/>
            <person name="Weissenbach J."/>
            <person name="Quetier F."/>
            <person name="Wincker P."/>
        </authorList>
    </citation>
    <scope>NUCLEOTIDE SEQUENCE [LARGE SCALE GENOMIC DNA]</scope>
    <source>
        <strain evidence="2">cv. Pinot noir / PN40024</strain>
    </source>
</reference>